<dbReference type="Pfam" id="PF09935">
    <property type="entry name" value="DUF2167"/>
    <property type="match status" value="1"/>
</dbReference>
<feature type="transmembrane region" description="Helical" evidence="1">
    <location>
        <begin position="249"/>
        <end position="275"/>
    </location>
</feature>
<accession>A0A433XMY7</accession>
<proteinExistence type="predicted"/>
<dbReference type="EMBL" id="RZNX01000001">
    <property type="protein sequence ID" value="RUT35463.1"/>
    <property type="molecule type" value="Genomic_DNA"/>
</dbReference>
<gene>
    <name evidence="2" type="ORF">EJP77_00050</name>
</gene>
<keyword evidence="1" id="KW-0812">Transmembrane</keyword>
<organism evidence="2 3">
    <name type="scientific">Paenibacillus zeisoli</name>
    <dbReference type="NCBI Taxonomy" id="2496267"/>
    <lineage>
        <taxon>Bacteria</taxon>
        <taxon>Bacillati</taxon>
        <taxon>Bacillota</taxon>
        <taxon>Bacilli</taxon>
        <taxon>Bacillales</taxon>
        <taxon>Paenibacillaceae</taxon>
        <taxon>Paenibacillus</taxon>
    </lineage>
</organism>
<reference evidence="2 3" key="1">
    <citation type="submission" date="2018-12" db="EMBL/GenBank/DDBJ databases">
        <authorList>
            <person name="Sun L."/>
            <person name="Chen Z."/>
        </authorList>
    </citation>
    <scope>NUCLEOTIDE SEQUENCE [LARGE SCALE GENOMIC DNA]</scope>
    <source>
        <strain evidence="2 3">3-5-3</strain>
    </source>
</reference>
<dbReference type="InterPro" id="IPR018682">
    <property type="entry name" value="DUF2167_membr"/>
</dbReference>
<keyword evidence="1" id="KW-1133">Transmembrane helix</keyword>
<protein>
    <submittedName>
        <fullName evidence="2">DUF2167 domain-containing protein</fullName>
    </submittedName>
</protein>
<dbReference type="OrthoDB" id="196355at2"/>
<comment type="caution">
    <text evidence="2">The sequence shown here is derived from an EMBL/GenBank/DDBJ whole genome shotgun (WGS) entry which is preliminary data.</text>
</comment>
<keyword evidence="1" id="KW-0472">Membrane</keyword>
<name>A0A433XMY7_9BACL</name>
<evidence type="ECO:0000313" key="3">
    <source>
        <dbReference type="Proteomes" id="UP000272464"/>
    </source>
</evidence>
<sequence length="298" mass="32987">MGAAITAVIMLIGLSLPYHVSAEEAGTAPNFDYTAGTGQKIDLGSNLAELKLNQGFNFLDKENTQKFVTQIGDLITGREIGSIIPDDESWVLYFDYEEPGHVADDEKDEIDADSLLQSYKDGTEEANKKKSPENQLFVDKWETPPHYDENLHSLTWSLLMHTPKNEPLVNHEIRLLTREGYISAILACDPSVLSGAKSLVESQILPTLTMKPGKRYEDYVESTDKTAEYGLTGLVLGGAGIFVAKKTGLLALLLVLLKKGWIIIVAGIGFLWNLIRGKRKKKKDNNESNPPDHGMEIR</sequence>
<evidence type="ECO:0000256" key="1">
    <source>
        <dbReference type="SAM" id="Phobius"/>
    </source>
</evidence>
<keyword evidence="3" id="KW-1185">Reference proteome</keyword>
<dbReference type="RefSeq" id="WP_127197163.1">
    <property type="nucleotide sequence ID" value="NZ_RZNX01000001.1"/>
</dbReference>
<evidence type="ECO:0000313" key="2">
    <source>
        <dbReference type="EMBL" id="RUT35463.1"/>
    </source>
</evidence>
<dbReference type="AlphaFoldDB" id="A0A433XMY7"/>
<dbReference type="Proteomes" id="UP000272464">
    <property type="component" value="Unassembled WGS sequence"/>
</dbReference>